<reference evidence="1 2" key="1">
    <citation type="journal article" date="2008" name="Nature">
        <title>The genome of the model beetle and pest Tribolium castaneum.</title>
        <authorList>
            <consortium name="Tribolium Genome Sequencing Consortium"/>
            <person name="Richards S."/>
            <person name="Gibbs R.A."/>
            <person name="Weinstock G.M."/>
            <person name="Brown S.J."/>
            <person name="Denell R."/>
            <person name="Beeman R.W."/>
            <person name="Gibbs R."/>
            <person name="Beeman R.W."/>
            <person name="Brown S.J."/>
            <person name="Bucher G."/>
            <person name="Friedrich M."/>
            <person name="Grimmelikhuijzen C.J."/>
            <person name="Klingler M."/>
            <person name="Lorenzen M."/>
            <person name="Richards S."/>
            <person name="Roth S."/>
            <person name="Schroder R."/>
            <person name="Tautz D."/>
            <person name="Zdobnov E.M."/>
            <person name="Muzny D."/>
            <person name="Gibbs R.A."/>
            <person name="Weinstock G.M."/>
            <person name="Attaway T."/>
            <person name="Bell S."/>
            <person name="Buhay C.J."/>
            <person name="Chandrabose M.N."/>
            <person name="Chavez D."/>
            <person name="Clerk-Blankenburg K.P."/>
            <person name="Cree A."/>
            <person name="Dao M."/>
            <person name="Davis C."/>
            <person name="Chacko J."/>
            <person name="Dinh H."/>
            <person name="Dugan-Rocha S."/>
            <person name="Fowler G."/>
            <person name="Garner T.T."/>
            <person name="Garnes J."/>
            <person name="Gnirke A."/>
            <person name="Hawes A."/>
            <person name="Hernandez J."/>
            <person name="Hines S."/>
            <person name="Holder M."/>
            <person name="Hume J."/>
            <person name="Jhangiani S.N."/>
            <person name="Joshi V."/>
            <person name="Khan Z.M."/>
            <person name="Jackson L."/>
            <person name="Kovar C."/>
            <person name="Kowis A."/>
            <person name="Lee S."/>
            <person name="Lewis L.R."/>
            <person name="Margolis J."/>
            <person name="Morgan M."/>
            <person name="Nazareth L.V."/>
            <person name="Nguyen N."/>
            <person name="Okwuonu G."/>
            <person name="Parker D."/>
            <person name="Richards S."/>
            <person name="Ruiz S.J."/>
            <person name="Santibanez J."/>
            <person name="Savard J."/>
            <person name="Scherer S.E."/>
            <person name="Schneider B."/>
            <person name="Sodergren E."/>
            <person name="Tautz D."/>
            <person name="Vattahil S."/>
            <person name="Villasana D."/>
            <person name="White C.S."/>
            <person name="Wright R."/>
            <person name="Park Y."/>
            <person name="Beeman R.W."/>
            <person name="Lord J."/>
            <person name="Oppert B."/>
            <person name="Lorenzen M."/>
            <person name="Brown S."/>
            <person name="Wang L."/>
            <person name="Savard J."/>
            <person name="Tautz D."/>
            <person name="Richards S."/>
            <person name="Weinstock G."/>
            <person name="Gibbs R.A."/>
            <person name="Liu Y."/>
            <person name="Worley K."/>
            <person name="Weinstock G."/>
            <person name="Elsik C.G."/>
            <person name="Reese J.T."/>
            <person name="Elhaik E."/>
            <person name="Landan G."/>
            <person name="Graur D."/>
            <person name="Arensburger P."/>
            <person name="Atkinson P."/>
            <person name="Beeman R.W."/>
            <person name="Beidler J."/>
            <person name="Brown S.J."/>
            <person name="Demuth J.P."/>
            <person name="Drury D.W."/>
            <person name="Du Y.Z."/>
            <person name="Fujiwara H."/>
            <person name="Lorenzen M."/>
            <person name="Maselli V."/>
            <person name="Osanai M."/>
            <person name="Park Y."/>
            <person name="Robertson H.M."/>
            <person name="Tu Z."/>
            <person name="Wang J.J."/>
            <person name="Wang S."/>
            <person name="Richards S."/>
            <person name="Song H."/>
            <person name="Zhang L."/>
            <person name="Sodergren E."/>
            <person name="Werner D."/>
            <person name="Stanke M."/>
            <person name="Morgenstern B."/>
            <person name="Solovyev V."/>
            <person name="Kosarev P."/>
            <person name="Brown G."/>
            <person name="Chen H.C."/>
            <person name="Ermolaeva O."/>
            <person name="Hlavina W."/>
            <person name="Kapustin Y."/>
            <person name="Kiryutin B."/>
            <person name="Kitts P."/>
            <person name="Maglott D."/>
            <person name="Pruitt K."/>
            <person name="Sapojnikov V."/>
            <person name="Souvorov A."/>
            <person name="Mackey A.J."/>
            <person name="Waterhouse R.M."/>
            <person name="Wyder S."/>
            <person name="Zdobnov E.M."/>
            <person name="Zdobnov E.M."/>
            <person name="Wyder S."/>
            <person name="Kriventseva E.V."/>
            <person name="Kadowaki T."/>
            <person name="Bork P."/>
            <person name="Aranda M."/>
            <person name="Bao R."/>
            <person name="Beermann A."/>
            <person name="Berns N."/>
            <person name="Bolognesi R."/>
            <person name="Bonneton F."/>
            <person name="Bopp D."/>
            <person name="Brown S.J."/>
            <person name="Bucher G."/>
            <person name="Butts T."/>
            <person name="Chaumot A."/>
            <person name="Denell R.E."/>
            <person name="Ferrier D.E."/>
            <person name="Friedrich M."/>
            <person name="Gordon C.M."/>
            <person name="Jindra M."/>
            <person name="Klingler M."/>
            <person name="Lan Q."/>
            <person name="Lattorff H.M."/>
            <person name="Laudet V."/>
            <person name="von Levetsow C."/>
            <person name="Liu Z."/>
            <person name="Lutz R."/>
            <person name="Lynch J.A."/>
            <person name="da Fonseca R.N."/>
            <person name="Posnien N."/>
            <person name="Reuter R."/>
            <person name="Roth S."/>
            <person name="Savard J."/>
            <person name="Schinko J.B."/>
            <person name="Schmitt C."/>
            <person name="Schoppmeier M."/>
            <person name="Schroder R."/>
            <person name="Shippy T.D."/>
            <person name="Simonnet F."/>
            <person name="Marques-Souza H."/>
            <person name="Tautz D."/>
            <person name="Tomoyasu Y."/>
            <person name="Trauner J."/>
            <person name="Van der Zee M."/>
            <person name="Vervoort M."/>
            <person name="Wittkopp N."/>
            <person name="Wimmer E.A."/>
            <person name="Yang X."/>
            <person name="Jones A.K."/>
            <person name="Sattelle D.B."/>
            <person name="Ebert P.R."/>
            <person name="Nelson D."/>
            <person name="Scott J.G."/>
            <person name="Beeman R.W."/>
            <person name="Muthukrishnan S."/>
            <person name="Kramer K.J."/>
            <person name="Arakane Y."/>
            <person name="Beeman R.W."/>
            <person name="Zhu Q."/>
            <person name="Hogenkamp D."/>
            <person name="Dixit R."/>
            <person name="Oppert B."/>
            <person name="Jiang H."/>
            <person name="Zou Z."/>
            <person name="Marshall J."/>
            <person name="Elpidina E."/>
            <person name="Vinokurov K."/>
            <person name="Oppert C."/>
            <person name="Zou Z."/>
            <person name="Evans J."/>
            <person name="Lu Z."/>
            <person name="Zhao P."/>
            <person name="Sumathipala N."/>
            <person name="Altincicek B."/>
            <person name="Vilcinskas A."/>
            <person name="Williams M."/>
            <person name="Hultmark D."/>
            <person name="Hetru C."/>
            <person name="Jiang H."/>
            <person name="Grimmelikhuijzen C.J."/>
            <person name="Hauser F."/>
            <person name="Cazzamali G."/>
            <person name="Williamson M."/>
            <person name="Park Y."/>
            <person name="Li B."/>
            <person name="Tanaka Y."/>
            <person name="Predel R."/>
            <person name="Neupert S."/>
            <person name="Schachtner J."/>
            <person name="Verleyen P."/>
            <person name="Raible F."/>
            <person name="Bork P."/>
            <person name="Friedrich M."/>
            <person name="Walden K.K."/>
            <person name="Robertson H.M."/>
            <person name="Angeli S."/>
            <person name="Foret S."/>
            <person name="Bucher G."/>
            <person name="Schuetz S."/>
            <person name="Maleszka R."/>
            <person name="Wimmer E.A."/>
            <person name="Beeman R.W."/>
            <person name="Lorenzen M."/>
            <person name="Tomoyasu Y."/>
            <person name="Miller S.C."/>
            <person name="Grossmann D."/>
            <person name="Bucher G."/>
        </authorList>
    </citation>
    <scope>NUCLEOTIDE SEQUENCE [LARGE SCALE GENOMIC DNA]</scope>
    <source>
        <strain evidence="1 2">Georgia GA2</strain>
    </source>
</reference>
<protein>
    <submittedName>
        <fullName evidence="1">Uncharacterized protein</fullName>
    </submittedName>
</protein>
<keyword evidence="2" id="KW-1185">Reference proteome</keyword>
<reference evidence="1 2" key="2">
    <citation type="journal article" date="2010" name="Nucleic Acids Res.">
        <title>BeetleBase in 2010: revisions to provide comprehensive genomic information for Tribolium castaneum.</title>
        <authorList>
            <person name="Kim H.S."/>
            <person name="Murphy T."/>
            <person name="Xia J."/>
            <person name="Caragea D."/>
            <person name="Park Y."/>
            <person name="Beeman R.W."/>
            <person name="Lorenzen M.D."/>
            <person name="Butcher S."/>
            <person name="Manak J.R."/>
            <person name="Brown S.J."/>
        </authorList>
    </citation>
    <scope>GENOME REANNOTATION</scope>
    <source>
        <strain evidence="1 2">Georgia GA2</strain>
    </source>
</reference>
<accession>D6WHF7</accession>
<dbReference type="Proteomes" id="UP000007266">
    <property type="component" value="Linkage group 3"/>
</dbReference>
<proteinExistence type="predicted"/>
<evidence type="ECO:0000313" key="2">
    <source>
        <dbReference type="Proteomes" id="UP000007266"/>
    </source>
</evidence>
<dbReference type="InParanoid" id="D6WHF7"/>
<gene>
    <name evidence="1" type="primary">GLEAN_03536</name>
    <name evidence="1" type="ORF">TcasGA2_TC003536</name>
</gene>
<dbReference type="HOGENOM" id="CLU_947745_0_0_1"/>
<dbReference type="EMBL" id="KQ971321">
    <property type="protein sequence ID" value="EFA00660.1"/>
    <property type="molecule type" value="Genomic_DNA"/>
</dbReference>
<organism evidence="1 2">
    <name type="scientific">Tribolium castaneum</name>
    <name type="common">Red flour beetle</name>
    <dbReference type="NCBI Taxonomy" id="7070"/>
    <lineage>
        <taxon>Eukaryota</taxon>
        <taxon>Metazoa</taxon>
        <taxon>Ecdysozoa</taxon>
        <taxon>Arthropoda</taxon>
        <taxon>Hexapoda</taxon>
        <taxon>Insecta</taxon>
        <taxon>Pterygota</taxon>
        <taxon>Neoptera</taxon>
        <taxon>Endopterygota</taxon>
        <taxon>Coleoptera</taxon>
        <taxon>Polyphaga</taxon>
        <taxon>Cucujiformia</taxon>
        <taxon>Tenebrionidae</taxon>
        <taxon>Tenebrionidae incertae sedis</taxon>
        <taxon>Tribolium</taxon>
    </lineage>
</organism>
<dbReference type="AlphaFoldDB" id="D6WHF7"/>
<evidence type="ECO:0000313" key="1">
    <source>
        <dbReference type="EMBL" id="EFA00660.1"/>
    </source>
</evidence>
<sequence>MPRIKTVIKFPICLRDMYRKASKMCFNHRKQITECFCDPASVDKVMLVIDFVLKGVIITRRSNSSLKRSKRCHVVSPITDYISACVQGNKRICAEIGDSAADVPVQEEDRARATPPLASTLKAAAAHRQFITHTGCSSAGLIFISVICRVFTSCHFTRNALRQILEAALHIRRGFESSNILFLRRHFFKDKWYLERIFNQLVYTSLDMCDKSRICTTNGGEKFVESYTKWRVLIKVIPNVGRNRGMYYKPHNLKVPGSYRHRQAPVYSETSFVMECHSITHRSFEKSCQVAKMT</sequence>
<name>D6WHF7_TRICA</name>